<dbReference type="InterPro" id="IPR020449">
    <property type="entry name" value="Tscrpt_reg_AraC-type_HTH"/>
</dbReference>
<evidence type="ECO:0000256" key="1">
    <source>
        <dbReference type="ARBA" id="ARBA00023015"/>
    </source>
</evidence>
<evidence type="ECO:0000313" key="5">
    <source>
        <dbReference type="EMBL" id="SDD73285.1"/>
    </source>
</evidence>
<dbReference type="Pfam" id="PF12625">
    <property type="entry name" value="Arabinose_bd"/>
    <property type="match status" value="1"/>
</dbReference>
<dbReference type="STRING" id="168276.SAMN05444580_10690"/>
<evidence type="ECO:0000259" key="4">
    <source>
        <dbReference type="PROSITE" id="PS01124"/>
    </source>
</evidence>
<dbReference type="Pfam" id="PF12833">
    <property type="entry name" value="HTH_18"/>
    <property type="match status" value="1"/>
</dbReference>
<proteinExistence type="predicted"/>
<dbReference type="GO" id="GO:0003700">
    <property type="term" value="F:DNA-binding transcription factor activity"/>
    <property type="evidence" value="ECO:0007669"/>
    <property type="project" value="InterPro"/>
</dbReference>
<dbReference type="GO" id="GO:0000976">
    <property type="term" value="F:transcription cis-regulatory region binding"/>
    <property type="evidence" value="ECO:0007669"/>
    <property type="project" value="TreeGrafter"/>
</dbReference>
<dbReference type="SMART" id="SM00342">
    <property type="entry name" value="HTH_ARAC"/>
    <property type="match status" value="1"/>
</dbReference>
<keyword evidence="3" id="KW-0804">Transcription</keyword>
<dbReference type="PANTHER" id="PTHR47894:SF4">
    <property type="entry name" value="HTH-TYPE TRANSCRIPTIONAL REGULATOR GADX"/>
    <property type="match status" value="1"/>
</dbReference>
<accession>A0A1G6X7H9</accession>
<dbReference type="SUPFAM" id="SSF46689">
    <property type="entry name" value="Homeodomain-like"/>
    <property type="match status" value="1"/>
</dbReference>
<dbReference type="InterPro" id="IPR018060">
    <property type="entry name" value="HTH_AraC"/>
</dbReference>
<feature type="domain" description="HTH araC/xylS-type" evidence="4">
    <location>
        <begin position="232"/>
        <end position="330"/>
    </location>
</feature>
<gene>
    <name evidence="5" type="ORF">SAMN05444580_10690</name>
</gene>
<name>A0A1G6X7H9_9NOCA</name>
<evidence type="ECO:0000256" key="3">
    <source>
        <dbReference type="ARBA" id="ARBA00023163"/>
    </source>
</evidence>
<protein>
    <submittedName>
        <fullName evidence="5">AraC-type DNA-binding protein</fullName>
    </submittedName>
</protein>
<keyword evidence="6" id="KW-1185">Reference proteome</keyword>
<dbReference type="GO" id="GO:0005829">
    <property type="term" value="C:cytosol"/>
    <property type="evidence" value="ECO:0007669"/>
    <property type="project" value="TreeGrafter"/>
</dbReference>
<evidence type="ECO:0000256" key="2">
    <source>
        <dbReference type="ARBA" id="ARBA00023125"/>
    </source>
</evidence>
<dbReference type="InterPro" id="IPR032687">
    <property type="entry name" value="AraC-type_N"/>
</dbReference>
<dbReference type="RefSeq" id="WP_072845853.1">
    <property type="nucleotide sequence ID" value="NZ_FNAB01000006.1"/>
</dbReference>
<dbReference type="PRINTS" id="PR00032">
    <property type="entry name" value="HTHARAC"/>
</dbReference>
<dbReference type="EMBL" id="FNAB01000006">
    <property type="protein sequence ID" value="SDD73285.1"/>
    <property type="molecule type" value="Genomic_DNA"/>
</dbReference>
<dbReference type="PROSITE" id="PS01124">
    <property type="entry name" value="HTH_ARAC_FAMILY_2"/>
    <property type="match status" value="1"/>
</dbReference>
<dbReference type="AlphaFoldDB" id="A0A1G6X7H9"/>
<dbReference type="PANTHER" id="PTHR47894">
    <property type="entry name" value="HTH-TYPE TRANSCRIPTIONAL REGULATOR GADX"/>
    <property type="match status" value="1"/>
</dbReference>
<keyword evidence="1" id="KW-0805">Transcription regulation</keyword>
<organism evidence="5 6">
    <name type="scientific">Rhodococcus tukisamuensis</name>
    <dbReference type="NCBI Taxonomy" id="168276"/>
    <lineage>
        <taxon>Bacteria</taxon>
        <taxon>Bacillati</taxon>
        <taxon>Actinomycetota</taxon>
        <taxon>Actinomycetes</taxon>
        <taxon>Mycobacteriales</taxon>
        <taxon>Nocardiaceae</taxon>
        <taxon>Rhodococcus</taxon>
    </lineage>
</organism>
<evidence type="ECO:0000313" key="6">
    <source>
        <dbReference type="Proteomes" id="UP000199417"/>
    </source>
</evidence>
<dbReference type="InterPro" id="IPR009057">
    <property type="entry name" value="Homeodomain-like_sf"/>
</dbReference>
<sequence length="345" mass="37803">MTSQKVRSSALTGYVELTQSLGSDPDLFMRAVGIDPTALAIPNTWLPAERVDELLERTAEATSCMDFAVRMADGRGVSILGAVGLAAREEPDVRSAIALILRHMRVHNEAIQIRLVELNGLASLRIEPAAGMTLGRQSIELVVASLARILSAFLPDGWRPLSTCFVHDAPATLDVHHRAFGTGIAYERDFNGFVLYSSDLDSVNPLSDPMFQPYARQYLDLLAPPEDASAVGRVREMIEALLPGGKCTAARIARSLGMDRRTLHRHLSQAGENYSSVVDSVRADLARRYVTRGNRNLTDIAGELGFSDLSAFSRWFRRQFGMSPTAWAARERELGTRSPGDPPAR</sequence>
<dbReference type="Proteomes" id="UP000199417">
    <property type="component" value="Unassembled WGS sequence"/>
</dbReference>
<reference evidence="5 6" key="1">
    <citation type="submission" date="2016-10" db="EMBL/GenBank/DDBJ databases">
        <authorList>
            <person name="de Groot N.N."/>
        </authorList>
    </citation>
    <scope>NUCLEOTIDE SEQUENCE [LARGE SCALE GENOMIC DNA]</scope>
    <source>
        <strain evidence="5 6">JCM 11308</strain>
    </source>
</reference>
<keyword evidence="2 5" id="KW-0238">DNA-binding</keyword>
<dbReference type="Gene3D" id="1.10.10.60">
    <property type="entry name" value="Homeodomain-like"/>
    <property type="match status" value="1"/>
</dbReference>